<organism evidence="1 2">
    <name type="scientific">Marinobacter xestospongiae</name>
    <dbReference type="NCBI Taxonomy" id="994319"/>
    <lineage>
        <taxon>Bacteria</taxon>
        <taxon>Pseudomonadati</taxon>
        <taxon>Pseudomonadota</taxon>
        <taxon>Gammaproteobacteria</taxon>
        <taxon>Pseudomonadales</taxon>
        <taxon>Marinobacteraceae</taxon>
        <taxon>Marinobacter</taxon>
    </lineage>
</organism>
<dbReference type="PANTHER" id="PTHR37946">
    <property type="entry name" value="SLL1969 PROTEIN"/>
    <property type="match status" value="1"/>
</dbReference>
<protein>
    <recommendedName>
        <fullName evidence="3">Alpha/beta hydrolase family protein</fullName>
    </recommendedName>
</protein>
<dbReference type="InterPro" id="IPR029058">
    <property type="entry name" value="AB_hydrolase_fold"/>
</dbReference>
<dbReference type="EMBL" id="JAWIIJ010000018">
    <property type="protein sequence ID" value="MDV2080740.1"/>
    <property type="molecule type" value="Genomic_DNA"/>
</dbReference>
<reference evidence="1 2" key="1">
    <citation type="submission" date="2023-10" db="EMBL/GenBank/DDBJ databases">
        <title>Characteristics and mechanism of a salt-tolerant marine origin heterotrophic nitrifying- aerobic denitrifying bacteria Marinobacter xestospongiae HN1.</title>
        <authorList>
            <person name="Qi R."/>
        </authorList>
    </citation>
    <scope>NUCLEOTIDE SEQUENCE [LARGE SCALE GENOMIC DNA]</scope>
    <source>
        <strain evidence="1 2">HN1</strain>
    </source>
</reference>
<dbReference type="Gene3D" id="3.40.50.1820">
    <property type="entry name" value="alpha/beta hydrolase"/>
    <property type="match status" value="1"/>
</dbReference>
<evidence type="ECO:0000313" key="2">
    <source>
        <dbReference type="Proteomes" id="UP001269819"/>
    </source>
</evidence>
<dbReference type="Proteomes" id="UP001269819">
    <property type="component" value="Unassembled WGS sequence"/>
</dbReference>
<dbReference type="PANTHER" id="PTHR37946:SF1">
    <property type="entry name" value="SLL1969 PROTEIN"/>
    <property type="match status" value="1"/>
</dbReference>
<proteinExistence type="predicted"/>
<name>A0ABU3W2G3_9GAMM</name>
<keyword evidence="2" id="KW-1185">Reference proteome</keyword>
<comment type="caution">
    <text evidence="1">The sequence shown here is derived from an EMBL/GenBank/DDBJ whole genome shotgun (WGS) entry which is preliminary data.</text>
</comment>
<evidence type="ECO:0008006" key="3">
    <source>
        <dbReference type="Google" id="ProtNLM"/>
    </source>
</evidence>
<dbReference type="RefSeq" id="WP_316975101.1">
    <property type="nucleotide sequence ID" value="NZ_JAWIIJ010000018.1"/>
</dbReference>
<sequence>MKKMATALEQSGYVVINQPYPSTRHPIETLADTAIGQALSRCPDGGRIHFVTHSMGGILVRQYLSRQRISGLGRVVMLGPPNQGSQVVDTLGKMVGFKLVNGPAGLQLGTSETSVPNRLGPANFDVGIIAGTRSINLILSTMLPKPNDGKVSVANTRLDGMADHLSLPVTHPFMMNNAEVITQTRHFLRHGMFDRTGK</sequence>
<evidence type="ECO:0000313" key="1">
    <source>
        <dbReference type="EMBL" id="MDV2080740.1"/>
    </source>
</evidence>
<gene>
    <name evidence="1" type="ORF">RYS15_18805</name>
</gene>
<dbReference type="SUPFAM" id="SSF53474">
    <property type="entry name" value="alpha/beta-Hydrolases"/>
    <property type="match status" value="1"/>
</dbReference>
<accession>A0ABU3W2G3</accession>